<dbReference type="AlphaFoldDB" id="M1L552"/>
<keyword evidence="8" id="KW-0378">Hydrolase</keyword>
<evidence type="ECO:0000256" key="11">
    <source>
        <dbReference type="ARBA" id="ARBA00023204"/>
    </source>
</evidence>
<dbReference type="NCBIfam" id="TIGR00758">
    <property type="entry name" value="UDG_fam4"/>
    <property type="match status" value="1"/>
</dbReference>
<dbReference type="eggNOG" id="COG1573">
    <property type="taxonomic scope" value="Bacteria"/>
</dbReference>
<keyword evidence="10" id="KW-0411">Iron-sulfur</keyword>
<dbReference type="SUPFAM" id="SSF52141">
    <property type="entry name" value="Uracil-DNA glycosylase-like"/>
    <property type="match status" value="1"/>
</dbReference>
<dbReference type="GO" id="GO:0006281">
    <property type="term" value="P:DNA repair"/>
    <property type="evidence" value="ECO:0007669"/>
    <property type="project" value="UniProtKB-KW"/>
</dbReference>
<evidence type="ECO:0000256" key="7">
    <source>
        <dbReference type="ARBA" id="ARBA00022763"/>
    </source>
</evidence>
<name>M1L552_9PROT</name>
<dbReference type="InterPro" id="IPR051536">
    <property type="entry name" value="UDG_Type-4/5"/>
</dbReference>
<evidence type="ECO:0000256" key="4">
    <source>
        <dbReference type="ARBA" id="ARBA00019403"/>
    </source>
</evidence>
<dbReference type="InterPro" id="IPR005273">
    <property type="entry name" value="Ura-DNA_glyco_family4"/>
</dbReference>
<evidence type="ECO:0000256" key="5">
    <source>
        <dbReference type="ARBA" id="ARBA00022485"/>
    </source>
</evidence>
<dbReference type="Pfam" id="PF03167">
    <property type="entry name" value="UDG"/>
    <property type="match status" value="1"/>
</dbReference>
<dbReference type="GO" id="GO:0051539">
    <property type="term" value="F:4 iron, 4 sulfur cluster binding"/>
    <property type="evidence" value="ECO:0007669"/>
    <property type="project" value="UniProtKB-KW"/>
</dbReference>
<dbReference type="STRING" id="1208918.CDEE_0787"/>
<keyword evidence="6" id="KW-0479">Metal-binding</keyword>
<dbReference type="InterPro" id="IPR005122">
    <property type="entry name" value="Uracil-DNA_glycosylase-like"/>
</dbReference>
<comment type="similarity">
    <text evidence="2">Belongs to the uracil-DNA glycosylase (UDG) superfamily. Type 4 (UDGa) family.</text>
</comment>
<dbReference type="Proteomes" id="UP000011686">
    <property type="component" value="Chromosome"/>
</dbReference>
<evidence type="ECO:0000256" key="8">
    <source>
        <dbReference type="ARBA" id="ARBA00022801"/>
    </source>
</evidence>
<keyword evidence="11" id="KW-0234">DNA repair</keyword>
<evidence type="ECO:0000256" key="6">
    <source>
        <dbReference type="ARBA" id="ARBA00022723"/>
    </source>
</evidence>
<dbReference type="GO" id="GO:0004844">
    <property type="term" value="F:uracil DNA N-glycosylase activity"/>
    <property type="evidence" value="ECO:0007669"/>
    <property type="project" value="UniProtKB-EC"/>
</dbReference>
<dbReference type="PANTHER" id="PTHR33693">
    <property type="entry name" value="TYPE-5 URACIL-DNA GLYCOSYLASE"/>
    <property type="match status" value="1"/>
</dbReference>
<accession>M1L552</accession>
<keyword evidence="5" id="KW-0004">4Fe-4S</keyword>
<comment type="catalytic activity">
    <reaction evidence="1">
        <text>Hydrolyzes single-stranded DNA or mismatched double-stranded DNA and polynucleotides, releasing free uracil.</text>
        <dbReference type="EC" id="3.2.2.27"/>
    </reaction>
</comment>
<dbReference type="PATRIC" id="fig|1208918.3.peg.468"/>
<dbReference type="EC" id="3.2.2.27" evidence="3"/>
<dbReference type="GO" id="GO:0016779">
    <property type="term" value="F:nucleotidyltransferase activity"/>
    <property type="evidence" value="ECO:0007669"/>
    <property type="project" value="UniProtKB-KW"/>
</dbReference>
<evidence type="ECO:0000256" key="2">
    <source>
        <dbReference type="ARBA" id="ARBA00006521"/>
    </source>
</evidence>
<evidence type="ECO:0000259" key="12">
    <source>
        <dbReference type="SMART" id="SM00986"/>
    </source>
</evidence>
<dbReference type="PANTHER" id="PTHR33693:SF1">
    <property type="entry name" value="TYPE-4 URACIL-DNA GLYCOSYLASE"/>
    <property type="match status" value="1"/>
</dbReference>
<evidence type="ECO:0000256" key="3">
    <source>
        <dbReference type="ARBA" id="ARBA00012030"/>
    </source>
</evidence>
<evidence type="ECO:0000256" key="9">
    <source>
        <dbReference type="ARBA" id="ARBA00023004"/>
    </source>
</evidence>
<evidence type="ECO:0000256" key="1">
    <source>
        <dbReference type="ARBA" id="ARBA00001400"/>
    </source>
</evidence>
<dbReference type="SMART" id="SM00986">
    <property type="entry name" value="UDG"/>
    <property type="match status" value="1"/>
</dbReference>
<organism evidence="13 14">
    <name type="scientific">Candidatus Kinetoplastidibacterium crithidiae TCC036E</name>
    <dbReference type="NCBI Taxonomy" id="1208918"/>
    <lineage>
        <taxon>Bacteria</taxon>
        <taxon>Pseudomonadati</taxon>
        <taxon>Pseudomonadota</taxon>
        <taxon>Betaproteobacteria</taxon>
        <taxon>Candidatus Kinetoplastidibacterium</taxon>
    </lineage>
</organism>
<dbReference type="InterPro" id="IPR036895">
    <property type="entry name" value="Uracil-DNA_glycosylase-like_sf"/>
</dbReference>
<evidence type="ECO:0000313" key="13">
    <source>
        <dbReference type="EMBL" id="AGF47768.1"/>
    </source>
</evidence>
<reference evidence="13 14" key="1">
    <citation type="journal article" date="2013" name="Genome Biol. Evol.">
        <title>Genome evolution and phylogenomic analysis of candidatus kinetoplastibacterium, the betaproteobacterial endosymbionts of strigomonas and angomonas.</title>
        <authorList>
            <person name="Alves J.M."/>
            <person name="Serrano M.G."/>
            <person name="Maia da Silva F."/>
            <person name="Voegtly L.J."/>
            <person name="Matveyev A.V."/>
            <person name="Teixeira M.M."/>
            <person name="Camargo E.P."/>
            <person name="Buck G.A."/>
        </authorList>
    </citation>
    <scope>NUCLEOTIDE SEQUENCE [LARGE SCALE GENOMIC DNA]</scope>
    <source>
        <strain evidence="13 14">TCC036E</strain>
    </source>
</reference>
<keyword evidence="13" id="KW-0548">Nucleotidyltransferase</keyword>
<evidence type="ECO:0000313" key="14">
    <source>
        <dbReference type="Proteomes" id="UP000011686"/>
    </source>
</evidence>
<dbReference type="HOGENOM" id="CLU_044815_1_0_4"/>
<gene>
    <name evidence="13" type="ORF">CDEE_0787</name>
</gene>
<keyword evidence="13" id="KW-0808">Transferase</keyword>
<dbReference type="EMBL" id="CP003804">
    <property type="protein sequence ID" value="AGF47768.1"/>
    <property type="molecule type" value="Genomic_DNA"/>
</dbReference>
<dbReference type="Gene3D" id="3.40.470.10">
    <property type="entry name" value="Uracil-DNA glycosylase-like domain"/>
    <property type="match status" value="1"/>
</dbReference>
<dbReference type="SMART" id="SM00987">
    <property type="entry name" value="UreE_C"/>
    <property type="match status" value="1"/>
</dbReference>
<dbReference type="RefSeq" id="WP_015238389.1">
    <property type="nucleotide sequence ID" value="NC_020283.1"/>
</dbReference>
<keyword evidence="14" id="KW-1185">Reference proteome</keyword>
<dbReference type="CDD" id="cd10030">
    <property type="entry name" value="UDG-F4_TTUDGA_SPO1dp_like"/>
    <property type="match status" value="1"/>
</dbReference>
<dbReference type="KEGG" id="kct:CDEE_0787"/>
<evidence type="ECO:0000256" key="10">
    <source>
        <dbReference type="ARBA" id="ARBA00023014"/>
    </source>
</evidence>
<feature type="domain" description="Uracil-DNA glycosylase-like" evidence="12">
    <location>
        <begin position="92"/>
        <end position="246"/>
    </location>
</feature>
<protein>
    <recommendedName>
        <fullName evidence="4">Type-4 uracil-DNA glycosylase</fullName>
        <ecNumber evidence="3">3.2.2.27</ecNumber>
    </recommendedName>
</protein>
<keyword evidence="7" id="KW-0227">DNA damage</keyword>
<dbReference type="GO" id="GO:0046872">
    <property type="term" value="F:metal ion binding"/>
    <property type="evidence" value="ECO:0007669"/>
    <property type="project" value="UniProtKB-KW"/>
</dbReference>
<keyword evidence="9" id="KW-0408">Iron</keyword>
<proteinExistence type="inferred from homology"/>
<sequence>MLFYLKNKNSVSYIQRILLKEIGVRIVSEESSLNRSKHKEKFLKIDNPSIEENISNDHRANKINSNNFDILKNVVNKCQLCDLCHSRKNVVFGSGNITQCSCLIIGEAPGEQEDATGIPFVGRSGKLLDQMLNAIEIHRDRETFITNIVKCRPPANRNPKLEELESCRPFLLEQIDFLKPSKILVLGKFAANAVLNNSLSIRELRGKVHYFSSGNKSNDIPVIVSYHPAYLLRRPEEKSLVWDDLCLLKSV</sequence>